<evidence type="ECO:0000313" key="2">
    <source>
        <dbReference type="Proteomes" id="UP001202328"/>
    </source>
</evidence>
<accession>A0AAD4SYG8</accession>
<dbReference type="Proteomes" id="UP001202328">
    <property type="component" value="Unassembled WGS sequence"/>
</dbReference>
<sequence>MQSKVGICSISLTGASFFSDNAVNILQVFSELFKVSKDERDKSVVLVSRNFQAKTLHMLSTKKTVIPLFDAH</sequence>
<proteinExistence type="predicted"/>
<name>A0AAD4SYG8_9MAGN</name>
<keyword evidence="2" id="KW-1185">Reference proteome</keyword>
<organism evidence="1 2">
    <name type="scientific">Papaver atlanticum</name>
    <dbReference type="NCBI Taxonomy" id="357466"/>
    <lineage>
        <taxon>Eukaryota</taxon>
        <taxon>Viridiplantae</taxon>
        <taxon>Streptophyta</taxon>
        <taxon>Embryophyta</taxon>
        <taxon>Tracheophyta</taxon>
        <taxon>Spermatophyta</taxon>
        <taxon>Magnoliopsida</taxon>
        <taxon>Ranunculales</taxon>
        <taxon>Papaveraceae</taxon>
        <taxon>Papaveroideae</taxon>
        <taxon>Papaver</taxon>
    </lineage>
</organism>
<evidence type="ECO:0000313" key="1">
    <source>
        <dbReference type="EMBL" id="KAI3926816.1"/>
    </source>
</evidence>
<protein>
    <submittedName>
        <fullName evidence="1">Uncharacterized protein</fullName>
    </submittedName>
</protein>
<reference evidence="1" key="1">
    <citation type="submission" date="2022-04" db="EMBL/GenBank/DDBJ databases">
        <title>A functionally conserved STORR gene fusion in Papaver species that diverged 16.8 million years ago.</title>
        <authorList>
            <person name="Catania T."/>
        </authorList>
    </citation>
    <scope>NUCLEOTIDE SEQUENCE</scope>
    <source>
        <strain evidence="1">S-188037</strain>
    </source>
</reference>
<comment type="caution">
    <text evidence="1">The sequence shown here is derived from an EMBL/GenBank/DDBJ whole genome shotgun (WGS) entry which is preliminary data.</text>
</comment>
<dbReference type="EMBL" id="JAJJMB010007869">
    <property type="protein sequence ID" value="KAI3926816.1"/>
    <property type="molecule type" value="Genomic_DNA"/>
</dbReference>
<gene>
    <name evidence="1" type="ORF">MKW98_025901</name>
</gene>
<dbReference type="AlphaFoldDB" id="A0AAD4SYG8"/>